<keyword evidence="4" id="KW-1185">Reference proteome</keyword>
<dbReference type="Pfam" id="PF04434">
    <property type="entry name" value="SWIM"/>
    <property type="match status" value="1"/>
</dbReference>
<proteinExistence type="predicted"/>
<evidence type="ECO:0000313" key="4">
    <source>
        <dbReference type="Proteomes" id="UP001168620"/>
    </source>
</evidence>
<evidence type="ECO:0000313" key="3">
    <source>
        <dbReference type="EMBL" id="MDN4172108.1"/>
    </source>
</evidence>
<comment type="caution">
    <text evidence="3">The sequence shown here is derived from an EMBL/GenBank/DDBJ whole genome shotgun (WGS) entry which is preliminary data.</text>
</comment>
<dbReference type="Proteomes" id="UP001168620">
    <property type="component" value="Unassembled WGS sequence"/>
</dbReference>
<organism evidence="3 4">
    <name type="scientific">Nocardioides oceani</name>
    <dbReference type="NCBI Taxonomy" id="3058369"/>
    <lineage>
        <taxon>Bacteria</taxon>
        <taxon>Bacillati</taxon>
        <taxon>Actinomycetota</taxon>
        <taxon>Actinomycetes</taxon>
        <taxon>Propionibacteriales</taxon>
        <taxon>Nocardioidaceae</taxon>
        <taxon>Nocardioides</taxon>
    </lineage>
</organism>
<accession>A0ABT8FBQ2</accession>
<sequence length="228" mass="23952">MAGPGTRVVHPRVPPRRGGARSASWWARAWSRAVEEAAYDEADLVAARRLARSGRIGGIIVDAGSFVAAVEDDGGLWTTSGTIPVLDAAGTETFVETVAAEAGRVAALLAGDLPHSLVEHAEDAGVELLPYGGELGSTCTCEGWTDPCVHALAVLHQLGWLMEGDPFVLLHLRGLPREELLARLHARAGPAPVEDPVATDDDTAYDAALRAARALDLLAEGHAVDHLL</sequence>
<evidence type="ECO:0000256" key="1">
    <source>
        <dbReference type="PROSITE-ProRule" id="PRU00325"/>
    </source>
</evidence>
<reference evidence="3" key="1">
    <citation type="submission" date="2023-06" db="EMBL/GenBank/DDBJ databases">
        <title>Draft genome sequence of Nocardioides sp. SOB77.</title>
        <authorList>
            <person name="Zhang G."/>
        </authorList>
    </citation>
    <scope>NUCLEOTIDE SEQUENCE</scope>
    <source>
        <strain evidence="3">SOB77</strain>
    </source>
</reference>
<name>A0ABT8FBQ2_9ACTN</name>
<dbReference type="PROSITE" id="PS50966">
    <property type="entry name" value="ZF_SWIM"/>
    <property type="match status" value="1"/>
</dbReference>
<dbReference type="PANTHER" id="PTHR38133:SF1">
    <property type="entry name" value="SLR1429 PROTEIN"/>
    <property type="match status" value="1"/>
</dbReference>
<dbReference type="RefSeq" id="WP_300951018.1">
    <property type="nucleotide sequence ID" value="NZ_JAUHJQ010000001.1"/>
</dbReference>
<dbReference type="InterPro" id="IPR007527">
    <property type="entry name" value="Znf_SWIM"/>
</dbReference>
<keyword evidence="1" id="KW-0862">Zinc</keyword>
<gene>
    <name evidence="3" type="ORF">QWY28_04060</name>
</gene>
<evidence type="ECO:0000259" key="2">
    <source>
        <dbReference type="PROSITE" id="PS50966"/>
    </source>
</evidence>
<dbReference type="PANTHER" id="PTHR38133">
    <property type="entry name" value="SLR1429 PROTEIN"/>
    <property type="match status" value="1"/>
</dbReference>
<keyword evidence="1" id="KW-0479">Metal-binding</keyword>
<dbReference type="EMBL" id="JAUHJQ010000001">
    <property type="protein sequence ID" value="MDN4172108.1"/>
    <property type="molecule type" value="Genomic_DNA"/>
</dbReference>
<protein>
    <submittedName>
        <fullName evidence="3">SWIM zinc finger family protein</fullName>
    </submittedName>
</protein>
<keyword evidence="1" id="KW-0863">Zinc-finger</keyword>
<feature type="domain" description="SWIM-type" evidence="2">
    <location>
        <begin position="124"/>
        <end position="159"/>
    </location>
</feature>